<evidence type="ECO:0000256" key="3">
    <source>
        <dbReference type="ARBA" id="ARBA00022679"/>
    </source>
</evidence>
<keyword evidence="2 5" id="KW-0489">Methyltransferase</keyword>
<gene>
    <name evidence="5" type="ORF">BDK92_3311</name>
</gene>
<dbReference type="CDD" id="cd02440">
    <property type="entry name" value="AdoMet_MTases"/>
    <property type="match status" value="1"/>
</dbReference>
<dbReference type="Proteomes" id="UP000277671">
    <property type="component" value="Unassembled WGS sequence"/>
</dbReference>
<dbReference type="InterPro" id="IPR013216">
    <property type="entry name" value="Methyltransf_11"/>
</dbReference>
<keyword evidence="3 5" id="KW-0808">Transferase</keyword>
<evidence type="ECO:0000256" key="2">
    <source>
        <dbReference type="ARBA" id="ARBA00022603"/>
    </source>
</evidence>
<feature type="domain" description="Methyltransferase type 11" evidence="4">
    <location>
        <begin position="59"/>
        <end position="147"/>
    </location>
</feature>
<dbReference type="EMBL" id="RBKT01000001">
    <property type="protein sequence ID" value="RKR88977.1"/>
    <property type="molecule type" value="Genomic_DNA"/>
</dbReference>
<keyword evidence="6" id="KW-1185">Reference proteome</keyword>
<comment type="caution">
    <text evidence="5">The sequence shown here is derived from an EMBL/GenBank/DDBJ whole genome shotgun (WGS) entry which is preliminary data.</text>
</comment>
<dbReference type="PANTHER" id="PTHR44942">
    <property type="entry name" value="METHYLTRANSF_11 DOMAIN-CONTAINING PROTEIN"/>
    <property type="match status" value="1"/>
</dbReference>
<evidence type="ECO:0000256" key="1">
    <source>
        <dbReference type="ARBA" id="ARBA00008361"/>
    </source>
</evidence>
<dbReference type="Pfam" id="PF08241">
    <property type="entry name" value="Methyltransf_11"/>
    <property type="match status" value="1"/>
</dbReference>
<dbReference type="GO" id="GO:0008757">
    <property type="term" value="F:S-adenosylmethionine-dependent methyltransferase activity"/>
    <property type="evidence" value="ECO:0007669"/>
    <property type="project" value="InterPro"/>
</dbReference>
<dbReference type="Gene3D" id="3.40.50.150">
    <property type="entry name" value="Vaccinia Virus protein VP39"/>
    <property type="match status" value="1"/>
</dbReference>
<protein>
    <submittedName>
        <fullName evidence="5">Methyltransferase family protein</fullName>
    </submittedName>
</protein>
<evidence type="ECO:0000313" key="5">
    <source>
        <dbReference type="EMBL" id="RKR88977.1"/>
    </source>
</evidence>
<comment type="similarity">
    <text evidence="1">Belongs to the methyltransferase superfamily.</text>
</comment>
<dbReference type="PANTHER" id="PTHR44942:SF4">
    <property type="entry name" value="METHYLTRANSFERASE TYPE 11 DOMAIN-CONTAINING PROTEIN"/>
    <property type="match status" value="1"/>
</dbReference>
<dbReference type="AlphaFoldDB" id="A0A495JJ82"/>
<organism evidence="5 6">
    <name type="scientific">Micromonospora pisi</name>
    <dbReference type="NCBI Taxonomy" id="589240"/>
    <lineage>
        <taxon>Bacteria</taxon>
        <taxon>Bacillati</taxon>
        <taxon>Actinomycetota</taxon>
        <taxon>Actinomycetes</taxon>
        <taxon>Micromonosporales</taxon>
        <taxon>Micromonosporaceae</taxon>
        <taxon>Micromonospora</taxon>
    </lineage>
</organism>
<dbReference type="InterPro" id="IPR029063">
    <property type="entry name" value="SAM-dependent_MTases_sf"/>
</dbReference>
<dbReference type="SUPFAM" id="SSF53335">
    <property type="entry name" value="S-adenosyl-L-methionine-dependent methyltransferases"/>
    <property type="match status" value="1"/>
</dbReference>
<dbReference type="GO" id="GO:0032259">
    <property type="term" value="P:methylation"/>
    <property type="evidence" value="ECO:0007669"/>
    <property type="project" value="UniProtKB-KW"/>
</dbReference>
<evidence type="ECO:0000259" key="4">
    <source>
        <dbReference type="Pfam" id="PF08241"/>
    </source>
</evidence>
<accession>A0A495JJ82</accession>
<proteinExistence type="inferred from homology"/>
<reference evidence="5 6" key="1">
    <citation type="submission" date="2018-10" db="EMBL/GenBank/DDBJ databases">
        <title>Sequencing the genomes of 1000 actinobacteria strains.</title>
        <authorList>
            <person name="Klenk H.-P."/>
        </authorList>
    </citation>
    <scope>NUCLEOTIDE SEQUENCE [LARGE SCALE GENOMIC DNA]</scope>
    <source>
        <strain evidence="5 6">DSM 45175</strain>
    </source>
</reference>
<dbReference type="InterPro" id="IPR051052">
    <property type="entry name" value="Diverse_substrate_MTase"/>
</dbReference>
<evidence type="ECO:0000313" key="6">
    <source>
        <dbReference type="Proteomes" id="UP000277671"/>
    </source>
</evidence>
<sequence>MTGQRITGGQPLASMIGMADLEQALSFGSAAATYDQFRPSYPVAALTWAVDADTPSDLVDLAAGTGILTRQLLGLGHRVVPVEPDPGMRAQLAAATPGTTALAGSAEAIPLPDGGTDMIMSGQAYHWFDRERAHAEAARVLRPGGRFAPIWNSRDESVPWVAALSALLADFAGRSSVDTAPDLTSFGDAFEPLERAEFRHDTTHTADTLVGLVSTRSYYLTASPTRQRELETAVRDLTAHHPDLAGRPSFDLPYRTTVYRARRQVLRS</sequence>
<name>A0A495JJ82_9ACTN</name>